<gene>
    <name evidence="3" type="ORF">J3R73_005425</name>
</gene>
<protein>
    <submittedName>
        <fullName evidence="3">Membrane-associated PAP2 superfamily phosphatase</fullName>
    </submittedName>
</protein>
<evidence type="ECO:0000313" key="4">
    <source>
        <dbReference type="Proteomes" id="UP001237448"/>
    </source>
</evidence>
<evidence type="ECO:0000313" key="3">
    <source>
        <dbReference type="EMBL" id="MDQ0395633.1"/>
    </source>
</evidence>
<dbReference type="RefSeq" id="WP_307434603.1">
    <property type="nucleotide sequence ID" value="NZ_JAUSVK010000001.1"/>
</dbReference>
<accession>A0ABU0FM06</accession>
<dbReference type="Proteomes" id="UP001237448">
    <property type="component" value="Unassembled WGS sequence"/>
</dbReference>
<sequence>MKGMRALLLVAALTIAAGLLFGLAPGIDVDAARLFGTTGTGFVMRLDATALVMRQVGLWMPIIVAACCLLVLLAPIVNPLYRSRIDARSLAAIVLTFVLGPGLLVNVVLKDNWHRPRPIQVVEFGGVNQFKPWWDTSGACNVNCSFVSGEVSGAVAMATAAALVPAAYAGSALMAAIAFAVVVAFLRMAFGGHFLSDIVMAALFTEFIAVALMTLFHDPRWRYGRPGVLDGDIRALAFRLRMQASRS</sequence>
<feature type="transmembrane region" description="Helical" evidence="1">
    <location>
        <begin position="56"/>
        <end position="77"/>
    </location>
</feature>
<dbReference type="Gene3D" id="1.20.144.10">
    <property type="entry name" value="Phosphatidic acid phosphatase type 2/haloperoxidase"/>
    <property type="match status" value="1"/>
</dbReference>
<feature type="domain" description="Phosphatidic acid phosphatase type 2/haloperoxidase" evidence="2">
    <location>
        <begin position="93"/>
        <end position="218"/>
    </location>
</feature>
<keyword evidence="4" id="KW-1185">Reference proteome</keyword>
<dbReference type="InterPro" id="IPR000326">
    <property type="entry name" value="PAP2/HPO"/>
</dbReference>
<dbReference type="InterPro" id="IPR036938">
    <property type="entry name" value="PAP2/HPO_sf"/>
</dbReference>
<dbReference type="EMBL" id="JAUSVK010000001">
    <property type="protein sequence ID" value="MDQ0395633.1"/>
    <property type="molecule type" value="Genomic_DNA"/>
</dbReference>
<feature type="transmembrane region" description="Helical" evidence="1">
    <location>
        <begin position="166"/>
        <end position="186"/>
    </location>
</feature>
<keyword evidence="1" id="KW-1133">Transmembrane helix</keyword>
<keyword evidence="1" id="KW-0472">Membrane</keyword>
<evidence type="ECO:0000256" key="1">
    <source>
        <dbReference type="SAM" id="Phobius"/>
    </source>
</evidence>
<dbReference type="Pfam" id="PF01569">
    <property type="entry name" value="PAP2"/>
    <property type="match status" value="1"/>
</dbReference>
<feature type="transmembrane region" description="Helical" evidence="1">
    <location>
        <begin position="198"/>
        <end position="216"/>
    </location>
</feature>
<name>A0ABU0FM06_9HYPH</name>
<reference evidence="3 4" key="1">
    <citation type="submission" date="2023-07" db="EMBL/GenBank/DDBJ databases">
        <title>Genomic Encyclopedia of Type Strains, Phase IV (KMG-IV): sequencing the most valuable type-strain genomes for metagenomic binning, comparative biology and taxonomic classification.</title>
        <authorList>
            <person name="Goeker M."/>
        </authorList>
    </citation>
    <scope>NUCLEOTIDE SEQUENCE [LARGE SCALE GENOMIC DNA]</scope>
    <source>
        <strain evidence="3 4">DSM 5896</strain>
    </source>
</reference>
<dbReference type="SUPFAM" id="SSF48317">
    <property type="entry name" value="Acid phosphatase/Vanadium-dependent haloperoxidase"/>
    <property type="match status" value="1"/>
</dbReference>
<comment type="caution">
    <text evidence="3">The sequence shown here is derived from an EMBL/GenBank/DDBJ whole genome shotgun (WGS) entry which is preliminary data.</text>
</comment>
<evidence type="ECO:0000259" key="2">
    <source>
        <dbReference type="Pfam" id="PF01569"/>
    </source>
</evidence>
<organism evidence="3 4">
    <name type="scientific">Labrys monachus</name>
    <dbReference type="NCBI Taxonomy" id="217067"/>
    <lineage>
        <taxon>Bacteria</taxon>
        <taxon>Pseudomonadati</taxon>
        <taxon>Pseudomonadota</taxon>
        <taxon>Alphaproteobacteria</taxon>
        <taxon>Hyphomicrobiales</taxon>
        <taxon>Xanthobacteraceae</taxon>
        <taxon>Labrys</taxon>
    </lineage>
</organism>
<keyword evidence="1" id="KW-0812">Transmembrane</keyword>
<proteinExistence type="predicted"/>
<feature type="transmembrane region" description="Helical" evidence="1">
    <location>
        <begin position="89"/>
        <end position="109"/>
    </location>
</feature>